<evidence type="ECO:0000313" key="2">
    <source>
        <dbReference type="Proteomes" id="UP000253606"/>
    </source>
</evidence>
<dbReference type="KEGG" id="abas:ACPOL_1491"/>
<organism evidence="1 2">
    <name type="scientific">Acidisarcina polymorpha</name>
    <dbReference type="NCBI Taxonomy" id="2211140"/>
    <lineage>
        <taxon>Bacteria</taxon>
        <taxon>Pseudomonadati</taxon>
        <taxon>Acidobacteriota</taxon>
        <taxon>Terriglobia</taxon>
        <taxon>Terriglobales</taxon>
        <taxon>Acidobacteriaceae</taxon>
        <taxon>Acidisarcina</taxon>
    </lineage>
</organism>
<protein>
    <submittedName>
        <fullName evidence="1">Uncharacterized protein</fullName>
    </submittedName>
</protein>
<name>A0A2Z5FWE3_9BACT</name>
<sequence>MVAQVWRRTKVRKAAASQFPARAGGRYPCRAYDSRAFSPQVEIEQIRLVSDTQKEA</sequence>
<gene>
    <name evidence="1" type="ORF">ACPOL_1491</name>
</gene>
<dbReference type="Proteomes" id="UP000253606">
    <property type="component" value="Chromosome"/>
</dbReference>
<dbReference type="EMBL" id="CP030840">
    <property type="protein sequence ID" value="AXC10837.1"/>
    <property type="molecule type" value="Genomic_DNA"/>
</dbReference>
<keyword evidence="2" id="KW-1185">Reference proteome</keyword>
<accession>A0A2Z5FWE3</accession>
<dbReference type="AlphaFoldDB" id="A0A2Z5FWE3"/>
<evidence type="ECO:0000313" key="1">
    <source>
        <dbReference type="EMBL" id="AXC10837.1"/>
    </source>
</evidence>
<proteinExistence type="predicted"/>
<reference evidence="1 2" key="1">
    <citation type="journal article" date="2018" name="Front. Microbiol.">
        <title>Hydrolytic Capabilities as a Key to Environmental Success: Chitinolytic and Cellulolytic Acidobacteria From Acidic Sub-arctic Soils and Boreal Peatlands.</title>
        <authorList>
            <person name="Belova S.E."/>
            <person name="Ravin N.V."/>
            <person name="Pankratov T.A."/>
            <person name="Rakitin A.L."/>
            <person name="Ivanova A.A."/>
            <person name="Beletsky A.V."/>
            <person name="Mardanov A.V."/>
            <person name="Sinninghe Damste J.S."/>
            <person name="Dedysh S.N."/>
        </authorList>
    </citation>
    <scope>NUCLEOTIDE SEQUENCE [LARGE SCALE GENOMIC DNA]</scope>
    <source>
        <strain evidence="1 2">SBC82</strain>
    </source>
</reference>